<reference evidence="3 5" key="2">
    <citation type="submission" date="2018-01" db="EMBL/GenBank/DDBJ databases">
        <title>Whole genome sequence of Azospirillum brasilense REC3 isolated from strawberry roots.</title>
        <authorList>
            <person name="Fontana C.A."/>
            <person name="Salazar S.M."/>
            <person name="Bassi D."/>
            <person name="Puglisi E."/>
            <person name="Lovaisa N.C."/>
            <person name="Toffoli L.M."/>
            <person name="Pedraza R."/>
            <person name="Cocconcelli P.S."/>
        </authorList>
    </citation>
    <scope>NUCLEOTIDE SEQUENCE [LARGE SCALE GENOMIC DNA]</scope>
    <source>
        <strain evidence="3 5">REC3</strain>
        <plasmid evidence="3">p19unnamed</plasmid>
    </source>
</reference>
<gene>
    <name evidence="2" type="ORF">ABAZ39_20470</name>
    <name evidence="3" type="ORF">C1S70_24530</name>
</gene>
<keyword evidence="2" id="KW-0560">Oxidoreductase</keyword>
<dbReference type="EMBL" id="CP007794">
    <property type="protein sequence ID" value="AIB14298.1"/>
    <property type="molecule type" value="Genomic_DNA"/>
</dbReference>
<dbReference type="RefSeq" id="WP_040134527.1">
    <property type="nucleotide sequence ID" value="NZ_CP007794.1"/>
</dbReference>
<dbReference type="InterPro" id="IPR029068">
    <property type="entry name" value="Glyas_Bleomycin-R_OHBP_Dase"/>
</dbReference>
<evidence type="ECO:0000313" key="5">
    <source>
        <dbReference type="Proteomes" id="UP000236268"/>
    </source>
</evidence>
<dbReference type="InterPro" id="IPR028973">
    <property type="entry name" value="PhnB-like"/>
</dbReference>
<sequence>MEPTIYLFFNGTCLEAMTHYAETLGGEVVYVFRNGDAPDADSRMPGGDHLVMNMMVKLGATTVMASDSPDSMYSKPQGFRVQIAPPSLAEFDRIFAVLAKDARSVEMPPGETFWAKRFAMVTDRFGTPWMLNHTGAKGPDAAAP</sequence>
<evidence type="ECO:0000313" key="2">
    <source>
        <dbReference type="EMBL" id="AIB14298.1"/>
    </source>
</evidence>
<dbReference type="Proteomes" id="UP000027186">
    <property type="component" value="Plasmid AbAZ39_p1"/>
</dbReference>
<name>A0A060DSZ3_9PROT</name>
<accession>A0A2K1FUT2</accession>
<dbReference type="KEGG" id="abq:ABAZ39_20470"/>
<keyword evidence="2" id="KW-0614">Plasmid</keyword>
<geneLocation type="plasmid" evidence="2 4">
    <name>AbAZ39_p1</name>
</geneLocation>
<dbReference type="Pfam" id="PF00903">
    <property type="entry name" value="Glyoxalase"/>
    <property type="match status" value="1"/>
</dbReference>
<protein>
    <submittedName>
        <fullName evidence="2">Glyoxalase/bleomycin resistance protein/dioxygenase</fullName>
    </submittedName>
    <submittedName>
        <fullName evidence="3">VOC family protein</fullName>
    </submittedName>
</protein>
<accession>A0A060DSZ3</accession>
<organism evidence="2 4">
    <name type="scientific">Azospirillum argentinense</name>
    <dbReference type="NCBI Taxonomy" id="2970906"/>
    <lineage>
        <taxon>Bacteria</taxon>
        <taxon>Pseudomonadati</taxon>
        <taxon>Pseudomonadota</taxon>
        <taxon>Alphaproteobacteria</taxon>
        <taxon>Rhodospirillales</taxon>
        <taxon>Azospirillaceae</taxon>
        <taxon>Azospirillum</taxon>
    </lineage>
</organism>
<dbReference type="PANTHER" id="PTHR33990">
    <property type="entry name" value="PROTEIN YJDN-RELATED"/>
    <property type="match status" value="1"/>
</dbReference>
<dbReference type="CDD" id="cd06588">
    <property type="entry name" value="PhnB_like"/>
    <property type="match status" value="1"/>
</dbReference>
<dbReference type="AlphaFoldDB" id="A0A060DSZ3"/>
<evidence type="ECO:0000259" key="1">
    <source>
        <dbReference type="Pfam" id="PF00903"/>
    </source>
</evidence>
<keyword evidence="2" id="KW-0223">Dioxygenase</keyword>
<reference evidence="2 4" key="1">
    <citation type="journal article" date="2014" name="Genome Announc.">
        <title>Complete Genome Sequence of the Model Rhizosphere Strain Azospirillum brasilense Az39, Successfully Applied in Agriculture.</title>
        <authorList>
            <person name="Rivera D."/>
            <person name="Revale S."/>
            <person name="Molina R."/>
            <person name="Gualpa J."/>
            <person name="Puente M."/>
            <person name="Maroniche G."/>
            <person name="Paris G."/>
            <person name="Baker D."/>
            <person name="Clavijo B."/>
            <person name="McLay K."/>
            <person name="Spaepen S."/>
            <person name="Perticari A."/>
            <person name="Vazquez M."/>
            <person name="Wisniewski-Dye F."/>
            <person name="Watkins C."/>
            <person name="Martinez-Abarca F."/>
            <person name="Vanderleyden J."/>
            <person name="Cassan F."/>
        </authorList>
    </citation>
    <scope>NUCLEOTIDE SEQUENCE [LARGE SCALE GENOMIC DNA]</scope>
    <source>
        <strain evidence="2 4">Az39</strain>
        <plasmid evidence="2">AbAZ39_p1</plasmid>
    </source>
</reference>
<dbReference type="EMBL" id="POWG01000033">
    <property type="protein sequence ID" value="PNQ96297.1"/>
    <property type="molecule type" value="Genomic_DNA"/>
</dbReference>
<proteinExistence type="predicted"/>
<geneLocation type="plasmid" evidence="3">
    <name>p19unnamed</name>
</geneLocation>
<evidence type="ECO:0000313" key="4">
    <source>
        <dbReference type="Proteomes" id="UP000027186"/>
    </source>
</evidence>
<dbReference type="SUPFAM" id="SSF54593">
    <property type="entry name" value="Glyoxalase/Bleomycin resistance protein/Dihydroxybiphenyl dioxygenase"/>
    <property type="match status" value="1"/>
</dbReference>
<dbReference type="GO" id="GO:0051213">
    <property type="term" value="F:dioxygenase activity"/>
    <property type="evidence" value="ECO:0007669"/>
    <property type="project" value="UniProtKB-KW"/>
</dbReference>
<dbReference type="PANTHER" id="PTHR33990:SF1">
    <property type="entry name" value="PROTEIN YJDN"/>
    <property type="match status" value="1"/>
</dbReference>
<dbReference type="OrthoDB" id="9795306at2"/>
<feature type="domain" description="Glyoxalase/fosfomycin resistance/dioxygenase" evidence="1">
    <location>
        <begin position="15"/>
        <end position="130"/>
    </location>
</feature>
<dbReference type="Proteomes" id="UP000236268">
    <property type="component" value="Unassembled WGS sequence"/>
</dbReference>
<dbReference type="Gene3D" id="3.10.180.10">
    <property type="entry name" value="2,3-Dihydroxybiphenyl 1,2-Dioxygenase, domain 1"/>
    <property type="match status" value="1"/>
</dbReference>
<dbReference type="InterPro" id="IPR004360">
    <property type="entry name" value="Glyas_Fos-R_dOase_dom"/>
</dbReference>
<evidence type="ECO:0000313" key="3">
    <source>
        <dbReference type="EMBL" id="PNQ96297.1"/>
    </source>
</evidence>